<evidence type="ECO:0000313" key="1">
    <source>
        <dbReference type="EMBL" id="AKQ46060.1"/>
    </source>
</evidence>
<name>A0A0H4VJW1_9BACT</name>
<dbReference type="KEGG" id="ruf:TH63_11065"/>
<dbReference type="STRING" id="1379910.TH63_11065"/>
<dbReference type="AlphaFoldDB" id="A0A0H4VJW1"/>
<dbReference type="EMBL" id="CP010777">
    <property type="protein sequence ID" value="AKQ46060.1"/>
    <property type="molecule type" value="Genomic_DNA"/>
</dbReference>
<evidence type="ECO:0000313" key="2">
    <source>
        <dbReference type="Proteomes" id="UP000036458"/>
    </source>
</evidence>
<evidence type="ECO:0008006" key="3">
    <source>
        <dbReference type="Google" id="ProtNLM"/>
    </source>
</evidence>
<gene>
    <name evidence="1" type="ORF">TH63_11065</name>
</gene>
<accession>A0A0H4VJW1</accession>
<protein>
    <recommendedName>
        <fullName evidence="3">Outer membrane lipoprotein-sorting protein</fullName>
    </recommendedName>
</protein>
<keyword evidence="2" id="KW-1185">Reference proteome</keyword>
<organism evidence="1 2">
    <name type="scientific">Rufibacter radiotolerans</name>
    <dbReference type="NCBI Taxonomy" id="1379910"/>
    <lineage>
        <taxon>Bacteria</taxon>
        <taxon>Pseudomonadati</taxon>
        <taxon>Bacteroidota</taxon>
        <taxon>Cytophagia</taxon>
        <taxon>Cytophagales</taxon>
        <taxon>Hymenobacteraceae</taxon>
        <taxon>Rufibacter</taxon>
    </lineage>
</organism>
<dbReference type="PATRIC" id="fig|1379910.4.peg.2404"/>
<proteinExistence type="predicted"/>
<dbReference type="Proteomes" id="UP000036458">
    <property type="component" value="Chromosome"/>
</dbReference>
<reference evidence="1 2" key="1">
    <citation type="submission" date="2015-01" db="EMBL/GenBank/DDBJ databases">
        <title>Rufibacter sp./DG31D/ whole genome sequencing.</title>
        <authorList>
            <person name="Kim M.K."/>
            <person name="Srinivasan S."/>
            <person name="Lee J.-J."/>
        </authorList>
    </citation>
    <scope>NUCLEOTIDE SEQUENCE [LARGE SCALE GENOMIC DNA]</scope>
    <source>
        <strain evidence="1 2">DG31D</strain>
    </source>
</reference>
<sequence>MFRHFLLVFYGPEILFNLGLWFNLSPMLLHLLWPLLFFWNTVGSAKAPALTGQDVIAKMHRKYAGKFDPYFTFDQTAVLYKSPQDSTVQVWHEAIVFPGKLVIKFDDFSAGNGAIYAQDSQFVFKDNVLQSRRRRVHELLVLAFDVYHQPVARTVAQLQEAGIDLSLARQTSWQDKNVYVVGNPEGSHFIIDQKKLWLLQTVRQTGENRTVVDLKGYQKLQDNWIATNLTFSLNGRRTMREVYYNMKFPNALPADIFTVAGFNAARW</sequence>